<keyword evidence="2" id="KW-1185">Reference proteome</keyword>
<dbReference type="Proteomes" id="UP000288227">
    <property type="component" value="Unassembled WGS sequence"/>
</dbReference>
<name>A0A401U610_9BACT</name>
<evidence type="ECO:0000313" key="1">
    <source>
        <dbReference type="EMBL" id="GCC50353.1"/>
    </source>
</evidence>
<dbReference type="RefSeq" id="WP_127120994.1">
    <property type="nucleotide sequence ID" value="NZ_BHXQ01000001.1"/>
</dbReference>
<accession>A0A401U610</accession>
<protein>
    <submittedName>
        <fullName evidence="1">Uncharacterized protein</fullName>
    </submittedName>
</protein>
<gene>
    <name evidence="1" type="ORF">SanaruYs_05680</name>
</gene>
<reference evidence="1 2" key="1">
    <citation type="submission" date="2018-11" db="EMBL/GenBank/DDBJ databases">
        <title>Chryseotalea sanarue gen. nov., sp., nov., a member of the family Cytophagaceae, isolated from a brackish lake in Hamamatsu Japan.</title>
        <authorList>
            <person name="Maejima Y."/>
            <person name="Iino T."/>
            <person name="Muraguchi Y."/>
            <person name="Fukuda K."/>
            <person name="Ohkuma M."/>
            <person name="Moriuchi R."/>
            <person name="Dohra H."/>
            <person name="Kimbara K."/>
            <person name="Shintani M."/>
        </authorList>
    </citation>
    <scope>NUCLEOTIDE SEQUENCE [LARGE SCALE GENOMIC DNA]</scope>
    <source>
        <strain evidence="1 2">Ys</strain>
    </source>
</reference>
<dbReference type="EMBL" id="BHXQ01000001">
    <property type="protein sequence ID" value="GCC50353.1"/>
    <property type="molecule type" value="Genomic_DNA"/>
</dbReference>
<evidence type="ECO:0000313" key="2">
    <source>
        <dbReference type="Proteomes" id="UP000288227"/>
    </source>
</evidence>
<dbReference type="AlphaFoldDB" id="A0A401U610"/>
<organism evidence="1 2">
    <name type="scientific">Chryseotalea sanaruensis</name>
    <dbReference type="NCBI Taxonomy" id="2482724"/>
    <lineage>
        <taxon>Bacteria</taxon>
        <taxon>Pseudomonadati</taxon>
        <taxon>Bacteroidota</taxon>
        <taxon>Cytophagia</taxon>
        <taxon>Cytophagales</taxon>
        <taxon>Chryseotaleaceae</taxon>
        <taxon>Chryseotalea</taxon>
    </lineage>
</organism>
<sequence length="206" mass="24415">MLVRSYTTKEIGIDLIRQILTKNQRSINGKLWISTLFFQVLTESQNYNEYNLCIINGNQYIEIASIPKEIRDELGLFWTETRERLVINEPTLGLPIQKTPIAERLAKSDVKAALRNEKRYRHEFIDHYHDLNTIKIKARTLSILRSIPKDEKSKEYFEAVYNVLVAWKVPCDFPLDNFKLFYEKYEWYMRTGLVPGLLNTNYNPNF</sequence>
<proteinExistence type="predicted"/>
<comment type="caution">
    <text evidence="1">The sequence shown here is derived from an EMBL/GenBank/DDBJ whole genome shotgun (WGS) entry which is preliminary data.</text>
</comment>